<gene>
    <name evidence="2" type="ORF">ACFQ2F_03445</name>
</gene>
<protein>
    <submittedName>
        <fullName evidence="2">Uncharacterized protein</fullName>
    </submittedName>
</protein>
<comment type="caution">
    <text evidence="2">The sequence shown here is derived from an EMBL/GenBank/DDBJ whole genome shotgun (WGS) entry which is preliminary data.</text>
</comment>
<feature type="compositionally biased region" description="Basic and acidic residues" evidence="1">
    <location>
        <begin position="10"/>
        <end position="22"/>
    </location>
</feature>
<feature type="region of interest" description="Disordered" evidence="1">
    <location>
        <begin position="210"/>
        <end position="240"/>
    </location>
</feature>
<name>A0ABW3J8S4_9HYPH</name>
<reference evidence="3" key="1">
    <citation type="journal article" date="2019" name="Int. J. Syst. Evol. Microbiol.">
        <title>The Global Catalogue of Microorganisms (GCM) 10K type strain sequencing project: providing services to taxonomists for standard genome sequencing and annotation.</title>
        <authorList>
            <consortium name="The Broad Institute Genomics Platform"/>
            <consortium name="The Broad Institute Genome Sequencing Center for Infectious Disease"/>
            <person name="Wu L."/>
            <person name="Ma J."/>
        </authorList>
    </citation>
    <scope>NUCLEOTIDE SEQUENCE [LARGE SCALE GENOMIC DNA]</scope>
    <source>
        <strain evidence="3">CCUG 61697</strain>
    </source>
</reference>
<dbReference type="RefSeq" id="WP_379085733.1">
    <property type="nucleotide sequence ID" value="NZ_JBHTJO010000001.1"/>
</dbReference>
<evidence type="ECO:0000256" key="1">
    <source>
        <dbReference type="SAM" id="MobiDB-lite"/>
    </source>
</evidence>
<feature type="region of interest" description="Disordered" evidence="1">
    <location>
        <begin position="1"/>
        <end position="71"/>
    </location>
</feature>
<proteinExistence type="predicted"/>
<sequence length="240" mass="27004">MTGRAPSPHDSLDHQSRKERSMESPLQQLTGKVKANFVRILPHDARYQRMTPTEKKDNDRQPLFRGTISSPEKPDEQFEFAVWDYVGKGDKPFLAGPVRPLSTRAGVEDHLAAARMSKAEAAQVDPETGEIEGNPYELNPNTIVIRLNKAKVLKSEAAELNAEQAEANDRRPLYWLKWQRGSGEKEVRGSLWDRSGRYGPFLDGATQYPLSREEAQALAAPDAKPQRSRRGKQSEAELSR</sequence>
<organism evidence="2 3">
    <name type="scientific">Methyloligella solikamskensis</name>
    <dbReference type="NCBI Taxonomy" id="1177756"/>
    <lineage>
        <taxon>Bacteria</taxon>
        <taxon>Pseudomonadati</taxon>
        <taxon>Pseudomonadota</taxon>
        <taxon>Alphaproteobacteria</taxon>
        <taxon>Hyphomicrobiales</taxon>
        <taxon>Hyphomicrobiaceae</taxon>
        <taxon>Methyloligella</taxon>
    </lineage>
</organism>
<dbReference type="Proteomes" id="UP001597102">
    <property type="component" value="Unassembled WGS sequence"/>
</dbReference>
<evidence type="ECO:0000313" key="2">
    <source>
        <dbReference type="EMBL" id="MFD0986151.1"/>
    </source>
</evidence>
<accession>A0ABW3J8S4</accession>
<dbReference type="EMBL" id="JBHTJO010000001">
    <property type="protein sequence ID" value="MFD0986151.1"/>
    <property type="molecule type" value="Genomic_DNA"/>
</dbReference>
<evidence type="ECO:0000313" key="3">
    <source>
        <dbReference type="Proteomes" id="UP001597102"/>
    </source>
</evidence>
<keyword evidence="3" id="KW-1185">Reference proteome</keyword>
<feature type="compositionally biased region" description="Basic and acidic residues" evidence="1">
    <location>
        <begin position="41"/>
        <end position="62"/>
    </location>
</feature>